<protein>
    <submittedName>
        <fullName evidence="1">Periplasmic binding fold domain-containing protein</fullName>
    </submittedName>
</protein>
<organism evidence="1 2">
    <name type="scientific">Rhizobium fredii</name>
    <name type="common">Sinorhizobium fredii</name>
    <dbReference type="NCBI Taxonomy" id="380"/>
    <lineage>
        <taxon>Bacteria</taxon>
        <taxon>Pseudomonadati</taxon>
        <taxon>Pseudomonadota</taxon>
        <taxon>Alphaproteobacteria</taxon>
        <taxon>Hyphomicrobiales</taxon>
        <taxon>Rhizobiaceae</taxon>
        <taxon>Sinorhizobium/Ensifer group</taxon>
        <taxon>Sinorhizobium</taxon>
    </lineage>
</organism>
<proteinExistence type="predicted"/>
<dbReference type="Gene3D" id="3.40.50.2300">
    <property type="match status" value="2"/>
</dbReference>
<dbReference type="EMBL" id="CP024310">
    <property type="protein sequence ID" value="AUX79512.1"/>
    <property type="molecule type" value="Genomic_DNA"/>
</dbReference>
<evidence type="ECO:0000313" key="1">
    <source>
        <dbReference type="EMBL" id="AUX79512.1"/>
    </source>
</evidence>
<dbReference type="AlphaFoldDB" id="A0A2L0HE98"/>
<dbReference type="Proteomes" id="UP000239340">
    <property type="component" value="Plasmid pSfreNXT3c"/>
</dbReference>
<gene>
    <name evidence="1" type="ORF">NXT3_PC00343</name>
</gene>
<geneLocation type="plasmid" evidence="2">
    <name>psfrenxt3c</name>
</geneLocation>
<sequence length="84" mass="9442">MLVLRALREAPEEKRSKVRIVCRDIGPETRKGLTEGLITAALCHPLERTSDELIATMVDSLEQRNSTTILQRVVPFEIITPESV</sequence>
<accession>A0A2L0HE98</accession>
<evidence type="ECO:0000313" key="2">
    <source>
        <dbReference type="Proteomes" id="UP000239340"/>
    </source>
</evidence>
<name>A0A2L0HE98_RHIFR</name>
<keyword evidence="1" id="KW-0614">Plasmid</keyword>
<reference evidence="1 2" key="1">
    <citation type="submission" date="2017-10" db="EMBL/GenBank/DDBJ databases">
        <title>Analysis of the genome sequences of Rhizobium populations associated to common bean (phaseolus vulgaris).</title>
        <authorList>
            <person name="Bustos P."/>
            <person name="Santamaria R.I."/>
            <person name="Miranda-Sanchez F."/>
            <person name="Perez-Carrascal O."/>
            <person name="Juarez S."/>
            <person name="Lozano L."/>
            <person name="Martinez-Flores I."/>
            <person name="Vinuesa P."/>
            <person name="Martinez-Romero E."/>
            <person name="Cevallos M.A."/>
            <person name="Romero D."/>
            <person name="Davila G."/>
            <person name="Gonzalez V."/>
        </authorList>
    </citation>
    <scope>NUCLEOTIDE SEQUENCE [LARGE SCALE GENOMIC DNA]</scope>
    <source>
        <strain evidence="1 2">NXT3</strain>
        <plasmid evidence="2">Plasmid psfrenxt3c</plasmid>
    </source>
</reference>